<gene>
    <name evidence="1" type="ORF">GHT06_018704</name>
</gene>
<accession>A0AAD5L6C3</accession>
<evidence type="ECO:0000313" key="2">
    <source>
        <dbReference type="Proteomes" id="UP000820818"/>
    </source>
</evidence>
<organism evidence="1 2">
    <name type="scientific">Daphnia sinensis</name>
    <dbReference type="NCBI Taxonomy" id="1820382"/>
    <lineage>
        <taxon>Eukaryota</taxon>
        <taxon>Metazoa</taxon>
        <taxon>Ecdysozoa</taxon>
        <taxon>Arthropoda</taxon>
        <taxon>Crustacea</taxon>
        <taxon>Branchiopoda</taxon>
        <taxon>Diplostraca</taxon>
        <taxon>Cladocera</taxon>
        <taxon>Anomopoda</taxon>
        <taxon>Daphniidae</taxon>
        <taxon>Daphnia</taxon>
        <taxon>Daphnia similis group</taxon>
    </lineage>
</organism>
<protein>
    <submittedName>
        <fullName evidence="1">Uncharacterized protein</fullName>
    </submittedName>
</protein>
<keyword evidence="2" id="KW-1185">Reference proteome</keyword>
<proteinExistence type="predicted"/>
<dbReference type="AlphaFoldDB" id="A0AAD5L6C3"/>
<sequence>MLVRSQSRQTLPSRRPLGQGYLILRIFDFWPGTQTKIDQKGKKASRVFTSRSKVF</sequence>
<dbReference type="EMBL" id="WJBH02000007">
    <property type="protein sequence ID" value="KAI9556130.1"/>
    <property type="molecule type" value="Genomic_DNA"/>
</dbReference>
<dbReference type="Proteomes" id="UP000820818">
    <property type="component" value="Linkage Group LG7"/>
</dbReference>
<reference evidence="1 2" key="1">
    <citation type="submission" date="2022-05" db="EMBL/GenBank/DDBJ databases">
        <title>A multi-omics perspective on studying reproductive biology in Daphnia sinensis.</title>
        <authorList>
            <person name="Jia J."/>
        </authorList>
    </citation>
    <scope>NUCLEOTIDE SEQUENCE [LARGE SCALE GENOMIC DNA]</scope>
    <source>
        <strain evidence="1 2">WSL</strain>
    </source>
</reference>
<comment type="caution">
    <text evidence="1">The sequence shown here is derived from an EMBL/GenBank/DDBJ whole genome shotgun (WGS) entry which is preliminary data.</text>
</comment>
<name>A0AAD5L6C3_9CRUS</name>
<evidence type="ECO:0000313" key="1">
    <source>
        <dbReference type="EMBL" id="KAI9556130.1"/>
    </source>
</evidence>